<accession>A0A955RQP7</accession>
<evidence type="ECO:0008006" key="3">
    <source>
        <dbReference type="Google" id="ProtNLM"/>
    </source>
</evidence>
<dbReference type="Gene3D" id="3.40.50.300">
    <property type="entry name" value="P-loop containing nucleotide triphosphate hydrolases"/>
    <property type="match status" value="1"/>
</dbReference>
<dbReference type="Proteomes" id="UP000751518">
    <property type="component" value="Unassembled WGS sequence"/>
</dbReference>
<dbReference type="SUPFAM" id="SSF52540">
    <property type="entry name" value="P-loop containing nucleoside triphosphate hydrolases"/>
    <property type="match status" value="1"/>
</dbReference>
<reference evidence="1" key="1">
    <citation type="submission" date="2020-04" db="EMBL/GenBank/DDBJ databases">
        <authorList>
            <person name="Zhang T."/>
        </authorList>
    </citation>
    <scope>NUCLEOTIDE SEQUENCE</scope>
    <source>
        <strain evidence="1">HKST-UBA03</strain>
    </source>
</reference>
<name>A0A955RQP7_UNCKA</name>
<dbReference type="GO" id="GO:0006261">
    <property type="term" value="P:DNA-templated DNA replication"/>
    <property type="evidence" value="ECO:0007669"/>
    <property type="project" value="TreeGrafter"/>
</dbReference>
<protein>
    <recommendedName>
        <fullName evidence="3">DNA polymerase III subunit delta</fullName>
    </recommendedName>
</protein>
<dbReference type="EMBL" id="JAGQKZ010000007">
    <property type="protein sequence ID" value="MCA9391856.1"/>
    <property type="molecule type" value="Genomic_DNA"/>
</dbReference>
<dbReference type="PANTHER" id="PTHR11669:SF8">
    <property type="entry name" value="DNA POLYMERASE III SUBUNIT DELTA"/>
    <property type="match status" value="1"/>
</dbReference>
<dbReference type="InterPro" id="IPR050238">
    <property type="entry name" value="DNA_Rep/Repair_Clamp_Loader"/>
</dbReference>
<gene>
    <name evidence="1" type="ORF">KC614_01460</name>
</gene>
<dbReference type="InterPro" id="IPR027417">
    <property type="entry name" value="P-loop_NTPase"/>
</dbReference>
<proteinExistence type="predicted"/>
<evidence type="ECO:0000313" key="1">
    <source>
        <dbReference type="EMBL" id="MCA9391856.1"/>
    </source>
</evidence>
<dbReference type="PANTHER" id="PTHR11669">
    <property type="entry name" value="REPLICATION FACTOR C / DNA POLYMERASE III GAMMA-TAU SUBUNIT"/>
    <property type="match status" value="1"/>
</dbReference>
<dbReference type="Pfam" id="PF13177">
    <property type="entry name" value="DNA_pol3_delta2"/>
    <property type="match status" value="1"/>
</dbReference>
<comment type="caution">
    <text evidence="1">The sequence shown here is derived from an EMBL/GenBank/DDBJ whole genome shotgun (WGS) entry which is preliminary data.</text>
</comment>
<sequence length="208" mass="23410">MSSSAYIIEDASKTPIAKSHPDVFSLGDENEYGIETVRQLKQWALLKPFQNEHKLVVIKSAEKFTVEAQNALLKLLEEPPDNTYIVLHTGNTSRLLPTLTSRCVKISTAELSNHIWGESISFVAIETIDETLTIVGSVKEALEQAERLAKKYKRSQLNEIIDFWLLESTQNISADTPKIANSLLLAKERLLQNTNVELTLDIMFLDLI</sequence>
<dbReference type="AlphaFoldDB" id="A0A955RQP7"/>
<reference evidence="1" key="2">
    <citation type="journal article" date="2021" name="Microbiome">
        <title>Successional dynamics and alternative stable states in a saline activated sludge microbial community over 9 years.</title>
        <authorList>
            <person name="Wang Y."/>
            <person name="Ye J."/>
            <person name="Ju F."/>
            <person name="Liu L."/>
            <person name="Boyd J.A."/>
            <person name="Deng Y."/>
            <person name="Parks D.H."/>
            <person name="Jiang X."/>
            <person name="Yin X."/>
            <person name="Woodcroft B.J."/>
            <person name="Tyson G.W."/>
            <person name="Hugenholtz P."/>
            <person name="Polz M.F."/>
            <person name="Zhang T."/>
        </authorList>
    </citation>
    <scope>NUCLEOTIDE SEQUENCE</scope>
    <source>
        <strain evidence="1">HKST-UBA03</strain>
    </source>
</reference>
<evidence type="ECO:0000313" key="2">
    <source>
        <dbReference type="Proteomes" id="UP000751518"/>
    </source>
</evidence>
<organism evidence="1 2">
    <name type="scientific">candidate division WWE3 bacterium</name>
    <dbReference type="NCBI Taxonomy" id="2053526"/>
    <lineage>
        <taxon>Bacteria</taxon>
        <taxon>Katanobacteria</taxon>
    </lineage>
</organism>